<proteinExistence type="inferred from homology"/>
<evidence type="ECO:0000313" key="6">
    <source>
        <dbReference type="EMBL" id="MBG0563272.1"/>
    </source>
</evidence>
<evidence type="ECO:0000256" key="4">
    <source>
        <dbReference type="RuleBase" id="RU003476"/>
    </source>
</evidence>
<protein>
    <submittedName>
        <fullName evidence="6">NUDIX domain-containing protein</fullName>
    </submittedName>
</protein>
<dbReference type="InterPro" id="IPR015797">
    <property type="entry name" value="NUDIX_hydrolase-like_dom_sf"/>
</dbReference>
<dbReference type="PANTHER" id="PTHR43046">
    <property type="entry name" value="GDP-MANNOSE MANNOSYL HYDROLASE"/>
    <property type="match status" value="1"/>
</dbReference>
<dbReference type="AlphaFoldDB" id="A0A931C9K8"/>
<dbReference type="Proteomes" id="UP000598146">
    <property type="component" value="Unassembled WGS sequence"/>
</dbReference>
<evidence type="ECO:0000256" key="3">
    <source>
        <dbReference type="ARBA" id="ARBA00022801"/>
    </source>
</evidence>
<organism evidence="6 7">
    <name type="scientific">Actinoplanes aureus</name>
    <dbReference type="NCBI Taxonomy" id="2792083"/>
    <lineage>
        <taxon>Bacteria</taxon>
        <taxon>Bacillati</taxon>
        <taxon>Actinomycetota</taxon>
        <taxon>Actinomycetes</taxon>
        <taxon>Micromonosporales</taxon>
        <taxon>Micromonosporaceae</taxon>
        <taxon>Actinoplanes</taxon>
    </lineage>
</organism>
<dbReference type="PROSITE" id="PS00893">
    <property type="entry name" value="NUDIX_BOX"/>
    <property type="match status" value="1"/>
</dbReference>
<dbReference type="GO" id="GO:0016787">
    <property type="term" value="F:hydrolase activity"/>
    <property type="evidence" value="ECO:0007669"/>
    <property type="project" value="UniProtKB-KW"/>
</dbReference>
<gene>
    <name evidence="6" type="ORF">I4J89_17630</name>
</gene>
<dbReference type="CDD" id="cd02883">
    <property type="entry name" value="NUDIX_Hydrolase"/>
    <property type="match status" value="2"/>
</dbReference>
<evidence type="ECO:0000313" key="7">
    <source>
        <dbReference type="Proteomes" id="UP000598146"/>
    </source>
</evidence>
<dbReference type="InterPro" id="IPR020084">
    <property type="entry name" value="NUDIX_hydrolase_CS"/>
</dbReference>
<dbReference type="EMBL" id="JADQTO010000007">
    <property type="protein sequence ID" value="MBG0563272.1"/>
    <property type="molecule type" value="Genomic_DNA"/>
</dbReference>
<dbReference type="Pfam" id="PF00293">
    <property type="entry name" value="NUDIX"/>
    <property type="match status" value="2"/>
</dbReference>
<feature type="domain" description="Nudix hydrolase" evidence="5">
    <location>
        <begin position="157"/>
        <end position="300"/>
    </location>
</feature>
<feature type="domain" description="Nudix hydrolase" evidence="5">
    <location>
        <begin position="3"/>
        <end position="139"/>
    </location>
</feature>
<keyword evidence="7" id="KW-1185">Reference proteome</keyword>
<accession>A0A931C9K8</accession>
<dbReference type="RefSeq" id="WP_196415064.1">
    <property type="nucleotide sequence ID" value="NZ_JADQTO010000007.1"/>
</dbReference>
<reference evidence="6" key="1">
    <citation type="submission" date="2020-11" db="EMBL/GenBank/DDBJ databases">
        <title>Isolation and identification of active actinomycetes.</title>
        <authorList>
            <person name="Sun X."/>
        </authorList>
    </citation>
    <scope>NUCLEOTIDE SEQUENCE</scope>
    <source>
        <strain evidence="6">NEAU-A11</strain>
    </source>
</reference>
<dbReference type="InterPro" id="IPR020476">
    <property type="entry name" value="Nudix_hydrolase"/>
</dbReference>
<comment type="caution">
    <text evidence="6">The sequence shown here is derived from an EMBL/GenBank/DDBJ whole genome shotgun (WGS) entry which is preliminary data.</text>
</comment>
<keyword evidence="3 4" id="KW-0378">Hydrolase</keyword>
<dbReference type="PANTHER" id="PTHR43046:SF16">
    <property type="entry name" value="ADP-RIBOSE PYROPHOSPHATASE YJHB-RELATED"/>
    <property type="match status" value="1"/>
</dbReference>
<name>A0A931C9K8_9ACTN</name>
<evidence type="ECO:0000259" key="5">
    <source>
        <dbReference type="PROSITE" id="PS51462"/>
    </source>
</evidence>
<dbReference type="Gene3D" id="3.90.79.10">
    <property type="entry name" value="Nucleoside Triphosphate Pyrophosphohydrolase"/>
    <property type="match status" value="2"/>
</dbReference>
<dbReference type="PROSITE" id="PS51462">
    <property type="entry name" value="NUDIX"/>
    <property type="match status" value="2"/>
</dbReference>
<dbReference type="InterPro" id="IPR000086">
    <property type="entry name" value="NUDIX_hydrolase_dom"/>
</dbReference>
<dbReference type="SUPFAM" id="SSF55811">
    <property type="entry name" value="Nudix"/>
    <property type="match status" value="2"/>
</dbReference>
<comment type="similarity">
    <text evidence="2 4">Belongs to the Nudix hydrolase family.</text>
</comment>
<dbReference type="PRINTS" id="PR00502">
    <property type="entry name" value="NUDIXFAMILY"/>
</dbReference>
<evidence type="ECO:0000256" key="2">
    <source>
        <dbReference type="ARBA" id="ARBA00005582"/>
    </source>
</evidence>
<comment type="cofactor">
    <cofactor evidence="1">
        <name>Mg(2+)</name>
        <dbReference type="ChEBI" id="CHEBI:18420"/>
    </cofactor>
</comment>
<evidence type="ECO:0000256" key="1">
    <source>
        <dbReference type="ARBA" id="ARBA00001946"/>
    </source>
</evidence>
<sequence>MKIKRRAAAYGVCRATDGRVLLTRGSDACAFPGVWSLPGGGIDHGEHPGDTIVREFAEESGLEVRVSGVRAVLADLTRLPDGSIEHTDRIVYDVEAAGGDLRSEANGTSDLVEWAAPADVAARPLLPFAARILGVRFDEPADLSADLPAGEIERSPGRVQRFGAYGLATDPAGRVLLTRIAEGYPGAGHWHLPGGGTDFGETPERALARELLEETSQRGRVVGLLGVGHRYDPAVVGPEGVPLDWHVIRVTYQLRVDEPTTAAVTEAAGGSTAEAAWFTREKAGNLPLTELTREALVRTG</sequence>